<dbReference type="Pfam" id="PF00301">
    <property type="entry name" value="Rubredoxin"/>
    <property type="match status" value="1"/>
</dbReference>
<dbReference type="PANTHER" id="PTHR42981">
    <property type="entry name" value="PYRUVATE DEHYDROGENASE [UBIQUINONE]"/>
    <property type="match status" value="1"/>
</dbReference>
<evidence type="ECO:0000256" key="3">
    <source>
        <dbReference type="ARBA" id="ARBA00022723"/>
    </source>
</evidence>
<dbReference type="Gene3D" id="3.40.50.1220">
    <property type="entry name" value="TPP-binding domain"/>
    <property type="match status" value="1"/>
</dbReference>
<dbReference type="CDD" id="cd00730">
    <property type="entry name" value="rubredoxin"/>
    <property type="match status" value="1"/>
</dbReference>
<keyword evidence="6 7" id="KW-0786">Thiamine pyrophosphate</keyword>
<dbReference type="RefSeq" id="WP_370397261.1">
    <property type="nucleotide sequence ID" value="NZ_JALBUT010000006.1"/>
</dbReference>
<evidence type="ECO:0000256" key="2">
    <source>
        <dbReference type="ARBA" id="ARBA00022448"/>
    </source>
</evidence>
<dbReference type="Pfam" id="PF00205">
    <property type="entry name" value="TPP_enzyme_M"/>
    <property type="match status" value="1"/>
</dbReference>
<proteinExistence type="inferred from homology"/>
<gene>
    <name evidence="9" type="ORF">MOX91_06445</name>
</gene>
<dbReference type="InterPro" id="IPR012001">
    <property type="entry name" value="Thiamin_PyroP_enz_TPP-bd_dom"/>
</dbReference>
<dbReference type="Gene3D" id="2.20.28.10">
    <property type="match status" value="1"/>
</dbReference>
<accession>A0ABU4WIH3</accession>
<evidence type="ECO:0000313" key="10">
    <source>
        <dbReference type="Proteomes" id="UP001275932"/>
    </source>
</evidence>
<dbReference type="InterPro" id="IPR029061">
    <property type="entry name" value="THDP-binding"/>
</dbReference>
<dbReference type="SUPFAM" id="SSF57802">
    <property type="entry name" value="Rubredoxin-like"/>
    <property type="match status" value="1"/>
</dbReference>
<dbReference type="PROSITE" id="PS50903">
    <property type="entry name" value="RUBREDOXIN_LIKE"/>
    <property type="match status" value="1"/>
</dbReference>
<comment type="similarity">
    <text evidence="1 7">Belongs to the TPP enzyme family.</text>
</comment>
<dbReference type="InterPro" id="IPR047211">
    <property type="entry name" value="POXB-like"/>
</dbReference>
<keyword evidence="3" id="KW-0479">Metal-binding</keyword>
<dbReference type="InterPro" id="IPR012000">
    <property type="entry name" value="Thiamin_PyroP_enz_cen_dom"/>
</dbReference>
<dbReference type="InterPro" id="IPR024935">
    <property type="entry name" value="Rubredoxin_dom"/>
</dbReference>
<keyword evidence="10" id="KW-1185">Reference proteome</keyword>
<dbReference type="Pfam" id="PF02776">
    <property type="entry name" value="TPP_enzyme_N"/>
    <property type="match status" value="1"/>
</dbReference>
<reference evidence="9 10" key="1">
    <citation type="submission" date="2022-03" db="EMBL/GenBank/DDBJ databases">
        <title>Novel taxa within the pig intestine.</title>
        <authorList>
            <person name="Wylensek D."/>
            <person name="Bishof K."/>
            <person name="Afrizal A."/>
            <person name="Clavel T."/>
        </authorList>
    </citation>
    <scope>NUCLEOTIDE SEQUENCE [LARGE SCALE GENOMIC DNA]</scope>
    <source>
        <strain evidence="9 10">CLA-KB-P66</strain>
    </source>
</reference>
<dbReference type="EMBL" id="JALBUT010000006">
    <property type="protein sequence ID" value="MDX8415811.1"/>
    <property type="molecule type" value="Genomic_DNA"/>
</dbReference>
<evidence type="ECO:0000256" key="5">
    <source>
        <dbReference type="ARBA" id="ARBA00023004"/>
    </source>
</evidence>
<dbReference type="PANTHER" id="PTHR42981:SF2">
    <property type="entry name" value="PYRUVATE DEHYDROGENASE [UBIQUINONE]"/>
    <property type="match status" value="1"/>
</dbReference>
<comment type="caution">
    <text evidence="9">The sequence shown here is derived from an EMBL/GenBank/DDBJ whole genome shotgun (WGS) entry which is preliminary data.</text>
</comment>
<dbReference type="Gene3D" id="3.40.50.970">
    <property type="match status" value="2"/>
</dbReference>
<keyword evidence="5" id="KW-0408">Iron</keyword>
<dbReference type="InterPro" id="IPR024934">
    <property type="entry name" value="Rubredoxin-like_dom"/>
</dbReference>
<sequence>MTYICTVCGYKYDESAEKTLFKDLKGDWCCPLCGAPKGMFEPENQETNESENHTAAEVLIDTLQENGLRFVFGMVGHSNLGLADAIRKNVEKGKMEFFGIRHESSAAFAASAYGKLTGKPAACLSIAGPGATNLLTGLCDAALDNSPAIAIMGQVPTSELDYGIFQELNLTSIFESVAQNQYTLFENSDFAKTANEAYANAVVKRGVSQIVVPDDVQTAAASPSKTFPKTCKTECYPSPKSLEKACQMLEKSSRPAILMGFGAKGAVKECLDFANILNAPIFTTYRAKGFVNESGELACGVLGRSGTSASMQLAEKADLIIAAGCGFSKHTGLSKTVPVIQIDNDPSAFGKRRKADCAILSDTKLALSALFAMVKEKAVKKQDFRPEIKTLKENWISEKSKRAAKNETNSISPAFACQVLSKKIPEKSIISVDVGNVAYSFGRYFEAKNQRILLSFYLGSIGVGLPSAMGAYCATKEDGEFKNLPVFAVVGDGGLAQYLADWTTVSKYKMPIKCVVFNNSELAKISLEQTNARFNVWSTSLKNPNFAEFAKSCGTFGIRVSEAEELEEAVEKALQFDGPALVEVMTNPNLS</sequence>
<keyword evidence="4" id="KW-0249">Electron transport</keyword>
<feature type="domain" description="Rubredoxin-like" evidence="8">
    <location>
        <begin position="3"/>
        <end position="43"/>
    </location>
</feature>
<dbReference type="SUPFAM" id="SSF52518">
    <property type="entry name" value="Thiamin diphosphate-binding fold (THDP-binding)"/>
    <property type="match status" value="2"/>
</dbReference>
<evidence type="ECO:0000256" key="1">
    <source>
        <dbReference type="ARBA" id="ARBA00007812"/>
    </source>
</evidence>
<dbReference type="Pfam" id="PF02775">
    <property type="entry name" value="TPP_enzyme_C"/>
    <property type="match status" value="1"/>
</dbReference>
<evidence type="ECO:0000256" key="7">
    <source>
        <dbReference type="RuleBase" id="RU362132"/>
    </source>
</evidence>
<protein>
    <submittedName>
        <fullName evidence="9">Thiamine pyrophosphate-dependent enzyme</fullName>
    </submittedName>
</protein>
<evidence type="ECO:0000256" key="4">
    <source>
        <dbReference type="ARBA" id="ARBA00022982"/>
    </source>
</evidence>
<evidence type="ECO:0000259" key="8">
    <source>
        <dbReference type="PROSITE" id="PS50903"/>
    </source>
</evidence>
<dbReference type="InterPro" id="IPR029035">
    <property type="entry name" value="DHS-like_NAD/FAD-binding_dom"/>
</dbReference>
<keyword evidence="2" id="KW-0813">Transport</keyword>
<evidence type="ECO:0000313" key="9">
    <source>
        <dbReference type="EMBL" id="MDX8415811.1"/>
    </source>
</evidence>
<name>A0ABU4WIH3_9BACT</name>
<dbReference type="SUPFAM" id="SSF52467">
    <property type="entry name" value="DHS-like NAD/FAD-binding domain"/>
    <property type="match status" value="1"/>
</dbReference>
<evidence type="ECO:0000256" key="6">
    <source>
        <dbReference type="ARBA" id="ARBA00023052"/>
    </source>
</evidence>
<organism evidence="9 10">
    <name type="scientific">Intestinicryptomonas porci</name>
    <dbReference type="NCBI Taxonomy" id="2926320"/>
    <lineage>
        <taxon>Bacteria</taxon>
        <taxon>Pseudomonadati</taxon>
        <taxon>Verrucomicrobiota</taxon>
        <taxon>Opitutia</taxon>
        <taxon>Opitutales</taxon>
        <taxon>Intestinicryptomonaceae</taxon>
        <taxon>Intestinicryptomonas</taxon>
    </lineage>
</organism>
<dbReference type="InterPro" id="IPR011766">
    <property type="entry name" value="TPP_enzyme_TPP-bd"/>
</dbReference>
<dbReference type="Proteomes" id="UP001275932">
    <property type="component" value="Unassembled WGS sequence"/>
</dbReference>